<feature type="domain" description="RNA polymerase sigma-70 region 3" evidence="8">
    <location>
        <begin position="176"/>
        <end position="244"/>
    </location>
</feature>
<dbReference type="NCBIfam" id="TIGR02937">
    <property type="entry name" value="sigma70-ECF"/>
    <property type="match status" value="1"/>
</dbReference>
<dbReference type="Pfam" id="PF04542">
    <property type="entry name" value="Sigma70_r2"/>
    <property type="match status" value="1"/>
</dbReference>
<dbReference type="Pfam" id="PF04545">
    <property type="entry name" value="Sigma70_r4"/>
    <property type="match status" value="1"/>
</dbReference>
<dbReference type="CDD" id="cd06171">
    <property type="entry name" value="Sigma70_r4"/>
    <property type="match status" value="1"/>
</dbReference>
<dbReference type="PANTHER" id="PTHR30603:SF60">
    <property type="entry name" value="RNA POLYMERASE SIGMA FACTOR RPOD"/>
    <property type="match status" value="1"/>
</dbReference>
<evidence type="ECO:0000256" key="3">
    <source>
        <dbReference type="ARBA" id="ARBA00023082"/>
    </source>
</evidence>
<dbReference type="eggNOG" id="COG0568">
    <property type="taxonomic scope" value="Bacteria"/>
</dbReference>
<dbReference type="AlphaFoldDB" id="H5XI60"/>
<keyword evidence="2" id="KW-0805">Transcription regulation</keyword>
<dbReference type="InterPro" id="IPR036388">
    <property type="entry name" value="WH-like_DNA-bd_sf"/>
</dbReference>
<evidence type="ECO:0000256" key="2">
    <source>
        <dbReference type="ARBA" id="ARBA00023015"/>
    </source>
</evidence>
<dbReference type="RefSeq" id="WP_005455488.1">
    <property type="nucleotide sequence ID" value="NZ_CM001440.1"/>
</dbReference>
<evidence type="ECO:0000313" key="12">
    <source>
        <dbReference type="Proteomes" id="UP000002791"/>
    </source>
</evidence>
<protein>
    <submittedName>
        <fullName evidence="11">RNA polymerase sigma factor, sigma-70 family</fullName>
    </submittedName>
</protein>
<dbReference type="InterPro" id="IPR000943">
    <property type="entry name" value="RNA_pol_sigma70"/>
</dbReference>
<dbReference type="InterPro" id="IPR009042">
    <property type="entry name" value="RNA_pol_sigma70_r1_2"/>
</dbReference>
<dbReference type="InterPro" id="IPR007624">
    <property type="entry name" value="RNA_pol_sigma70_r3"/>
</dbReference>
<proteinExistence type="inferred from homology"/>
<evidence type="ECO:0000256" key="4">
    <source>
        <dbReference type="ARBA" id="ARBA00023125"/>
    </source>
</evidence>
<dbReference type="Pfam" id="PF04539">
    <property type="entry name" value="Sigma70_r3"/>
    <property type="match status" value="1"/>
</dbReference>
<dbReference type="InterPro" id="IPR014284">
    <property type="entry name" value="RNA_pol_sigma-70_dom"/>
</dbReference>
<dbReference type="OrthoDB" id="9804285at2"/>
<dbReference type="SUPFAM" id="SSF88946">
    <property type="entry name" value="Sigma2 domain of RNA polymerase sigma factors"/>
    <property type="match status" value="1"/>
</dbReference>
<keyword evidence="3" id="KW-0731">Sigma factor</keyword>
<sequence length="330" mass="36938">MADATLTAARSSTARHASRRGRPANDEPDIVRYYLDEVGATPLLTANQEVDLAKRIEAGVYAAELLRRADADETTLDHDRRELEAIARDGQRAKDHMVKANLRLVVTAARKNRHTNLPLLDAIQEGNLGLIRAVEKFDYAKGYKFSTYAMWWIRQAIQRGNAFQSNTIRLPMHVNEQVAKLDRLERTLQAHSDHEPTLEELAAAADMPVERVVALRQAGRSTVSLDVPLDEDGELHLGDLVSDGTVPAVGERLERQAMVDQLRAALDSLPPAEAAVVTLRYGLRDGHQHTIPEISQRLGLSRKRVRTLESRAMDMLREPRRSESLLDWAS</sequence>
<dbReference type="PANTHER" id="PTHR30603">
    <property type="entry name" value="RNA POLYMERASE SIGMA FACTOR RPO"/>
    <property type="match status" value="1"/>
</dbReference>
<dbReference type="Proteomes" id="UP000002791">
    <property type="component" value="Chromosome"/>
</dbReference>
<keyword evidence="5" id="KW-0804">Transcription</keyword>
<dbReference type="InterPro" id="IPR013325">
    <property type="entry name" value="RNA_pol_sigma_r2"/>
</dbReference>
<keyword evidence="4" id="KW-0238">DNA-binding</keyword>
<evidence type="ECO:0000259" key="9">
    <source>
        <dbReference type="Pfam" id="PF04542"/>
    </source>
</evidence>
<dbReference type="HOGENOM" id="CLU_014793_3_5_11"/>
<feature type="domain" description="RNA polymerase sigma-70 region 4" evidence="10">
    <location>
        <begin position="265"/>
        <end position="318"/>
    </location>
</feature>
<dbReference type="Gene3D" id="1.10.10.10">
    <property type="entry name" value="Winged helix-like DNA-binding domain superfamily/Winged helix DNA-binding domain"/>
    <property type="match status" value="2"/>
</dbReference>
<feature type="region of interest" description="Disordered" evidence="6">
    <location>
        <begin position="1"/>
        <end position="26"/>
    </location>
</feature>
<dbReference type="GO" id="GO:0003677">
    <property type="term" value="F:DNA binding"/>
    <property type="evidence" value="ECO:0007669"/>
    <property type="project" value="UniProtKB-KW"/>
</dbReference>
<dbReference type="InterPro" id="IPR007627">
    <property type="entry name" value="RNA_pol_sigma70_r2"/>
</dbReference>
<name>H5XI60_9PSEU</name>
<evidence type="ECO:0000256" key="5">
    <source>
        <dbReference type="ARBA" id="ARBA00023163"/>
    </source>
</evidence>
<dbReference type="GO" id="GO:0016987">
    <property type="term" value="F:sigma factor activity"/>
    <property type="evidence" value="ECO:0007669"/>
    <property type="project" value="UniProtKB-KW"/>
</dbReference>
<organism evidence="11 12">
    <name type="scientific">Saccharomonospora cyanea NA-134</name>
    <dbReference type="NCBI Taxonomy" id="882082"/>
    <lineage>
        <taxon>Bacteria</taxon>
        <taxon>Bacillati</taxon>
        <taxon>Actinomycetota</taxon>
        <taxon>Actinomycetes</taxon>
        <taxon>Pseudonocardiales</taxon>
        <taxon>Pseudonocardiaceae</taxon>
        <taxon>Saccharomonospora</taxon>
    </lineage>
</organism>
<evidence type="ECO:0000259" key="8">
    <source>
        <dbReference type="Pfam" id="PF04539"/>
    </source>
</evidence>
<evidence type="ECO:0000256" key="1">
    <source>
        <dbReference type="ARBA" id="ARBA00007788"/>
    </source>
</evidence>
<evidence type="ECO:0000313" key="11">
    <source>
        <dbReference type="EMBL" id="EHR60690.1"/>
    </source>
</evidence>
<comment type="similarity">
    <text evidence="1">Belongs to the sigma-70 factor family.</text>
</comment>
<dbReference type="SUPFAM" id="SSF88659">
    <property type="entry name" value="Sigma3 and sigma4 domains of RNA polymerase sigma factors"/>
    <property type="match status" value="2"/>
</dbReference>
<evidence type="ECO:0000259" key="10">
    <source>
        <dbReference type="Pfam" id="PF04545"/>
    </source>
</evidence>
<evidence type="ECO:0000259" key="7">
    <source>
        <dbReference type="Pfam" id="PF00140"/>
    </source>
</evidence>
<evidence type="ECO:0000256" key="6">
    <source>
        <dbReference type="SAM" id="MobiDB-lite"/>
    </source>
</evidence>
<dbReference type="InterPro" id="IPR007630">
    <property type="entry name" value="RNA_pol_sigma70_r4"/>
</dbReference>
<feature type="domain" description="RNA polymerase sigma-70 region 2" evidence="9">
    <location>
        <begin position="97"/>
        <end position="159"/>
    </location>
</feature>
<gene>
    <name evidence="11" type="ORF">SaccyDRAFT_1792</name>
</gene>
<reference evidence="11 12" key="1">
    <citation type="submission" date="2011-11" db="EMBL/GenBank/DDBJ databases">
        <title>The Noncontiguous Finished sequence of Saccharomonospora cyanea NA-134.</title>
        <authorList>
            <consortium name="US DOE Joint Genome Institute"/>
            <person name="Lucas S."/>
            <person name="Han J."/>
            <person name="Lapidus A."/>
            <person name="Cheng J.-F."/>
            <person name="Goodwin L."/>
            <person name="Pitluck S."/>
            <person name="Peters L."/>
            <person name="Ovchinnikova G."/>
            <person name="Lu M."/>
            <person name="Detter J.C."/>
            <person name="Han C."/>
            <person name="Tapia R."/>
            <person name="Land M."/>
            <person name="Hauser L."/>
            <person name="Kyrpides N."/>
            <person name="Ivanova N."/>
            <person name="Pagani I."/>
            <person name="Brambilla E.-M."/>
            <person name="Klenk H.-P."/>
            <person name="Woyke T."/>
        </authorList>
    </citation>
    <scope>NUCLEOTIDE SEQUENCE [LARGE SCALE GENOMIC DNA]</scope>
    <source>
        <strain evidence="11 12">NA-134</strain>
    </source>
</reference>
<dbReference type="Gene3D" id="1.10.601.10">
    <property type="entry name" value="RNA Polymerase Primary Sigma Factor"/>
    <property type="match status" value="2"/>
</dbReference>
<feature type="compositionally biased region" description="Low complexity" evidence="6">
    <location>
        <begin position="1"/>
        <end position="15"/>
    </location>
</feature>
<dbReference type="InterPro" id="IPR050239">
    <property type="entry name" value="Sigma-70_RNA_pol_init_factors"/>
</dbReference>
<dbReference type="EMBL" id="CM001440">
    <property type="protein sequence ID" value="EHR60690.1"/>
    <property type="molecule type" value="Genomic_DNA"/>
</dbReference>
<dbReference type="PRINTS" id="PR00046">
    <property type="entry name" value="SIGMA70FCT"/>
</dbReference>
<feature type="domain" description="RNA polymerase sigma-70 region 1.2" evidence="7">
    <location>
        <begin position="29"/>
        <end position="62"/>
    </location>
</feature>
<dbReference type="Pfam" id="PF00140">
    <property type="entry name" value="Sigma70_r1_2"/>
    <property type="match status" value="1"/>
</dbReference>
<dbReference type="GO" id="GO:0006352">
    <property type="term" value="P:DNA-templated transcription initiation"/>
    <property type="evidence" value="ECO:0007669"/>
    <property type="project" value="InterPro"/>
</dbReference>
<accession>H5XI60</accession>
<dbReference type="STRING" id="882082.SaccyDRAFT_1792"/>
<keyword evidence="12" id="KW-1185">Reference proteome</keyword>
<dbReference type="InterPro" id="IPR013324">
    <property type="entry name" value="RNA_pol_sigma_r3/r4-like"/>
</dbReference>